<dbReference type="SUPFAM" id="SSF52540">
    <property type="entry name" value="P-loop containing nucleoside triphosphate hydrolases"/>
    <property type="match status" value="1"/>
</dbReference>
<name>A0A4P6K1A2_KTERU</name>
<accession>A0A4P6K1A2</accession>
<keyword evidence="2" id="KW-1185">Reference proteome</keyword>
<dbReference type="InterPro" id="IPR027417">
    <property type="entry name" value="P-loop_NTPase"/>
</dbReference>
<dbReference type="EMBL" id="CP035758">
    <property type="protein sequence ID" value="QBD81854.1"/>
    <property type="molecule type" value="Genomic_DNA"/>
</dbReference>
<dbReference type="PANTHER" id="PTHR37807:SF3">
    <property type="entry name" value="OS07G0160300 PROTEIN"/>
    <property type="match status" value="1"/>
</dbReference>
<dbReference type="OrthoDB" id="1201990at2"/>
<dbReference type="Proteomes" id="UP000290365">
    <property type="component" value="Chromosome"/>
</dbReference>
<proteinExistence type="predicted"/>
<keyword evidence="1" id="KW-0067">ATP-binding</keyword>
<dbReference type="Gene3D" id="3.40.50.300">
    <property type="entry name" value="P-loop containing nucleotide triphosphate hydrolases"/>
    <property type="match status" value="1"/>
</dbReference>
<dbReference type="Pfam" id="PF13671">
    <property type="entry name" value="AAA_33"/>
    <property type="match status" value="1"/>
</dbReference>
<organism evidence="1 2">
    <name type="scientific">Ktedonosporobacter rubrisoli</name>
    <dbReference type="NCBI Taxonomy" id="2509675"/>
    <lineage>
        <taxon>Bacteria</taxon>
        <taxon>Bacillati</taxon>
        <taxon>Chloroflexota</taxon>
        <taxon>Ktedonobacteria</taxon>
        <taxon>Ktedonobacterales</taxon>
        <taxon>Ktedonosporobacteraceae</taxon>
        <taxon>Ktedonosporobacter</taxon>
    </lineage>
</organism>
<gene>
    <name evidence="1" type="ORF">EPA93_40125</name>
</gene>
<dbReference type="GO" id="GO:0005524">
    <property type="term" value="F:ATP binding"/>
    <property type="evidence" value="ECO:0007669"/>
    <property type="project" value="UniProtKB-KW"/>
</dbReference>
<evidence type="ECO:0000313" key="1">
    <source>
        <dbReference type="EMBL" id="QBD81854.1"/>
    </source>
</evidence>
<dbReference type="AlphaFoldDB" id="A0A4P6K1A2"/>
<dbReference type="PANTHER" id="PTHR37807">
    <property type="entry name" value="OS07G0160300 PROTEIN"/>
    <property type="match status" value="1"/>
</dbReference>
<keyword evidence="1" id="KW-0547">Nucleotide-binding</keyword>
<evidence type="ECO:0000313" key="2">
    <source>
        <dbReference type="Proteomes" id="UP000290365"/>
    </source>
</evidence>
<reference evidence="1 2" key="1">
    <citation type="submission" date="2019-01" db="EMBL/GenBank/DDBJ databases">
        <title>Ktedonosporobacter rubrisoli SCAWS-G2.</title>
        <authorList>
            <person name="Huang Y."/>
            <person name="Yan B."/>
        </authorList>
    </citation>
    <scope>NUCLEOTIDE SEQUENCE [LARGE SCALE GENOMIC DNA]</scope>
    <source>
        <strain evidence="1 2">SCAWS-G2</strain>
    </source>
</reference>
<dbReference type="KEGG" id="kbs:EPA93_40125"/>
<protein>
    <submittedName>
        <fullName evidence="1">ATP-binding protein</fullName>
    </submittedName>
</protein>
<dbReference type="RefSeq" id="WP_129892915.1">
    <property type="nucleotide sequence ID" value="NZ_CP035758.1"/>
</dbReference>
<sequence>MTQPLLILITGLPASGKTTLAKHIAAEFHFPLITKDGIKELLFDQLGWKDRAWSRQLSSVTYALLFHFIELQLSAGQPVIAESNFARTDEFLALKRRYAFEIFQIKCFADGLTLFQRFKERAEAGIRHPGHVDQQTYEELKPLLLRGKDEPLNIGGTYYEIDTTDFLAIDYKKLFAAIRATSYFTIPGT</sequence>